<sequence length="260" mass="27906">MGTVRYETENGMARLVLDQPQKMNAMSYEMWASLPGLVARAEADREVRAIVVAGEGGRAFCAGADISQFGEKRDSAAETRAYDEAYLQGCAALVHAAKPTIALIRGICFGGGFGLAMSCDLRLARADSRFRIPAARLGLGYAYEGVRMLVAKLGFGPASDLLLSARIIAGEEALRLGVVTALWGAESFEQEACDYLARIAGNAPLTLRALKHALSELTRPESERDIAGVEASIAACFSSADYREGQRAFKEKREPAFTGE</sequence>
<dbReference type="InterPro" id="IPR014748">
    <property type="entry name" value="Enoyl-CoA_hydra_C"/>
</dbReference>
<accession>A0A1D7TZZ6</accession>
<dbReference type="Gene3D" id="3.90.226.10">
    <property type="entry name" value="2-enoyl-CoA Hydratase, Chain A, domain 1"/>
    <property type="match status" value="1"/>
</dbReference>
<evidence type="ECO:0000313" key="3">
    <source>
        <dbReference type="EMBL" id="AOO80697.1"/>
    </source>
</evidence>
<dbReference type="GO" id="GO:0008300">
    <property type="term" value="P:isoprenoid catabolic process"/>
    <property type="evidence" value="ECO:0007669"/>
    <property type="project" value="TreeGrafter"/>
</dbReference>
<dbReference type="AlphaFoldDB" id="A0A1D7TZZ6"/>
<evidence type="ECO:0000313" key="4">
    <source>
        <dbReference type="Proteomes" id="UP000094969"/>
    </source>
</evidence>
<dbReference type="PANTHER" id="PTHR42964:SF1">
    <property type="entry name" value="POLYKETIDE BIOSYNTHESIS ENOYL-COA HYDRATASE PKSH-RELATED"/>
    <property type="match status" value="1"/>
</dbReference>
<organism evidence="3 4">
    <name type="scientific">Bosea vaviloviae</name>
    <dbReference type="NCBI Taxonomy" id="1526658"/>
    <lineage>
        <taxon>Bacteria</taxon>
        <taxon>Pseudomonadati</taxon>
        <taxon>Pseudomonadota</taxon>
        <taxon>Alphaproteobacteria</taxon>
        <taxon>Hyphomicrobiales</taxon>
        <taxon>Boseaceae</taxon>
        <taxon>Bosea</taxon>
    </lineage>
</organism>
<dbReference type="InterPro" id="IPR029045">
    <property type="entry name" value="ClpP/crotonase-like_dom_sf"/>
</dbReference>
<name>A0A1D7TZZ6_9HYPH</name>
<evidence type="ECO:0000256" key="1">
    <source>
        <dbReference type="ARBA" id="ARBA00005254"/>
    </source>
</evidence>
<proteinExistence type="inferred from homology"/>
<dbReference type="InterPro" id="IPR051683">
    <property type="entry name" value="Enoyl-CoA_Hydratase/Isomerase"/>
</dbReference>
<dbReference type="STRING" id="1526658.BHK69_09670"/>
<reference evidence="3 4" key="1">
    <citation type="journal article" date="2015" name="Antonie Van Leeuwenhoek">
        <title>Bosea vaviloviae sp. nov., a new species of slow-growing rhizobia isolated from nodules of the relict species Vavilovia formosa (Stev.) Fed.</title>
        <authorList>
            <person name="Safronova V.I."/>
            <person name="Kuznetsova I.G."/>
            <person name="Sazanova A.L."/>
            <person name="Kimeklis A.K."/>
            <person name="Belimov A.A."/>
            <person name="Andronov E.E."/>
            <person name="Pinaev A.G."/>
            <person name="Chizhevskaya E.P."/>
            <person name="Pukhaev A.R."/>
            <person name="Popov K.P."/>
            <person name="Willems A."/>
            <person name="Tikhonovich I.A."/>
        </authorList>
    </citation>
    <scope>NUCLEOTIDE SEQUENCE [LARGE SCALE GENOMIC DNA]</scope>
    <source>
        <strain evidence="3 4">Vaf18</strain>
    </source>
</reference>
<dbReference type="SUPFAM" id="SSF52096">
    <property type="entry name" value="ClpP/crotonase"/>
    <property type="match status" value="1"/>
</dbReference>
<protein>
    <submittedName>
        <fullName evidence="3">Enoyl-CoA hydratase</fullName>
    </submittedName>
</protein>
<dbReference type="Gene3D" id="1.10.12.10">
    <property type="entry name" value="Lyase 2-enoyl-coa Hydratase, Chain A, domain 2"/>
    <property type="match status" value="1"/>
</dbReference>
<dbReference type="InterPro" id="IPR001753">
    <property type="entry name" value="Enoyl-CoA_hydra/iso"/>
</dbReference>
<dbReference type="Proteomes" id="UP000094969">
    <property type="component" value="Chromosome"/>
</dbReference>
<dbReference type="PANTHER" id="PTHR42964">
    <property type="entry name" value="ENOYL-COA HYDRATASE"/>
    <property type="match status" value="1"/>
</dbReference>
<dbReference type="Pfam" id="PF00378">
    <property type="entry name" value="ECH_1"/>
    <property type="match status" value="1"/>
</dbReference>
<keyword evidence="4" id="KW-1185">Reference proteome</keyword>
<dbReference type="InterPro" id="IPR018376">
    <property type="entry name" value="Enoyl-CoA_hyd/isom_CS"/>
</dbReference>
<dbReference type="GO" id="GO:0003824">
    <property type="term" value="F:catalytic activity"/>
    <property type="evidence" value="ECO:0007669"/>
    <property type="project" value="InterPro"/>
</dbReference>
<dbReference type="CDD" id="cd06558">
    <property type="entry name" value="crotonase-like"/>
    <property type="match status" value="1"/>
</dbReference>
<evidence type="ECO:0000256" key="2">
    <source>
        <dbReference type="RuleBase" id="RU003707"/>
    </source>
</evidence>
<dbReference type="OrthoDB" id="9810797at2"/>
<comment type="similarity">
    <text evidence="1 2">Belongs to the enoyl-CoA hydratase/isomerase family.</text>
</comment>
<gene>
    <name evidence="3" type="ORF">BHK69_09670</name>
</gene>
<dbReference type="PROSITE" id="PS00166">
    <property type="entry name" value="ENOYL_COA_HYDRATASE"/>
    <property type="match status" value="1"/>
</dbReference>
<dbReference type="EMBL" id="CP017147">
    <property type="protein sequence ID" value="AOO80697.1"/>
    <property type="molecule type" value="Genomic_DNA"/>
</dbReference>
<dbReference type="KEGG" id="bvv:BHK69_09670"/>
<dbReference type="NCBIfam" id="NF004781">
    <property type="entry name" value="PRK06127.1"/>
    <property type="match status" value="1"/>
</dbReference>
<dbReference type="RefSeq" id="WP_069689915.1">
    <property type="nucleotide sequence ID" value="NZ_CP017147.1"/>
</dbReference>